<accession>A0AAD5MP89</accession>
<protein>
    <submittedName>
        <fullName evidence="1">Uncharacterized protein</fullName>
    </submittedName>
</protein>
<evidence type="ECO:0000313" key="1">
    <source>
        <dbReference type="EMBL" id="KAJ1353046.1"/>
    </source>
</evidence>
<reference evidence="1" key="1">
    <citation type="submission" date="2021-06" db="EMBL/GenBank/DDBJ databases">
        <title>Parelaphostrongylus tenuis whole genome reference sequence.</title>
        <authorList>
            <person name="Garwood T.J."/>
            <person name="Larsen P.A."/>
            <person name="Fountain-Jones N.M."/>
            <person name="Garbe J.R."/>
            <person name="Macchietto M.G."/>
            <person name="Kania S.A."/>
            <person name="Gerhold R.W."/>
            <person name="Richards J.E."/>
            <person name="Wolf T.M."/>
        </authorList>
    </citation>
    <scope>NUCLEOTIDE SEQUENCE</scope>
    <source>
        <strain evidence="1">MNPRO001-30</strain>
        <tissue evidence="1">Meninges</tissue>
    </source>
</reference>
<sequence>MPPIINTVLARARSTSPSFESNAISVWIWAGDVKMIGILHGDNVHWIDSEKINVLVDIMNGKERETNTIN</sequence>
<dbReference type="Proteomes" id="UP001196413">
    <property type="component" value="Unassembled WGS sequence"/>
</dbReference>
<dbReference type="EMBL" id="JAHQIW010001584">
    <property type="protein sequence ID" value="KAJ1353046.1"/>
    <property type="molecule type" value="Genomic_DNA"/>
</dbReference>
<name>A0AAD5MP89_PARTN</name>
<proteinExistence type="predicted"/>
<comment type="caution">
    <text evidence="1">The sequence shown here is derived from an EMBL/GenBank/DDBJ whole genome shotgun (WGS) entry which is preliminary data.</text>
</comment>
<gene>
    <name evidence="1" type="ORF">KIN20_009591</name>
</gene>
<keyword evidence="2" id="KW-1185">Reference proteome</keyword>
<organism evidence="1 2">
    <name type="scientific">Parelaphostrongylus tenuis</name>
    <name type="common">Meningeal worm</name>
    <dbReference type="NCBI Taxonomy" id="148309"/>
    <lineage>
        <taxon>Eukaryota</taxon>
        <taxon>Metazoa</taxon>
        <taxon>Ecdysozoa</taxon>
        <taxon>Nematoda</taxon>
        <taxon>Chromadorea</taxon>
        <taxon>Rhabditida</taxon>
        <taxon>Rhabditina</taxon>
        <taxon>Rhabditomorpha</taxon>
        <taxon>Strongyloidea</taxon>
        <taxon>Metastrongylidae</taxon>
        <taxon>Parelaphostrongylus</taxon>
    </lineage>
</organism>
<dbReference type="AlphaFoldDB" id="A0AAD5MP89"/>
<evidence type="ECO:0000313" key="2">
    <source>
        <dbReference type="Proteomes" id="UP001196413"/>
    </source>
</evidence>